<evidence type="ECO:0000313" key="2">
    <source>
        <dbReference type="EMBL" id="AUR01183.1"/>
    </source>
</evidence>
<dbReference type="Proteomes" id="UP000236447">
    <property type="component" value="Plasmid pP88_a"/>
</dbReference>
<proteinExistence type="predicted"/>
<sequence length="304" mass="32314">MTRMGGTAQPTPPEHITHNPAGSTAPDTELENSTMKLLSKLAAAAAVLWLPAHGLAGAADTAGLLELEYTDSRPASLGVEDVNAVLNSVGVRISTVAIPDQALPVLEASRSRAITAEEEAQLISAFELTREDLLTEIAAAGREPTVENGGSLTTSEPGVAPYPKVYDMNKMDAETRVWVHKKFGPLHINHAEDGTGIDEVMTIASGGPWVWFFELPGDVIGKLTLGHVGPDGAAWRISYPGIRPHGGFLNPEYGLVVAYAHGPEQFEIHFDADNVTGSRLNGTNAWIDFAGEKPVLLDTLPKSN</sequence>
<accession>A0A2I7KF11</accession>
<organism evidence="2 3">
    <name type="scientific">Phaeobacter inhibens</name>
    <dbReference type="NCBI Taxonomy" id="221822"/>
    <lineage>
        <taxon>Bacteria</taxon>
        <taxon>Pseudomonadati</taxon>
        <taxon>Pseudomonadota</taxon>
        <taxon>Alphaproteobacteria</taxon>
        <taxon>Rhodobacterales</taxon>
        <taxon>Roseobacteraceae</taxon>
        <taxon>Phaeobacter</taxon>
    </lineage>
</organism>
<evidence type="ECO:0000313" key="3">
    <source>
        <dbReference type="Proteomes" id="UP000236447"/>
    </source>
</evidence>
<name>A0A2I7KF11_9RHOB</name>
<reference evidence="2 3" key="2">
    <citation type="journal article" date="2017" name="Genome Biol. Evol.">
        <title>Trajectories and Drivers of Genome Evolution in Surface-Associated Marine Phaeobacter.</title>
        <authorList>
            <person name="Freese H.M."/>
            <person name="Sikorski J."/>
            <person name="Bunk B."/>
            <person name="Scheuner C."/>
            <person name="Meier-Kolthoff J.P."/>
            <person name="Sproer C."/>
            <person name="Gram L."/>
            <person name="Overmann J."/>
        </authorList>
    </citation>
    <scope>NUCLEOTIDE SEQUENCE [LARGE SCALE GENOMIC DNA]</scope>
    <source>
        <strain evidence="2 3">P88</strain>
        <plasmid evidence="3">pp88_a</plasmid>
    </source>
</reference>
<reference evidence="2 3" key="1">
    <citation type="journal article" date="2017" name="Front. Microbiol.">
        <title>Phaeobacter piscinae sp. nov., a species of the Roseobacter group and potential aquaculture probiont.</title>
        <authorList>
            <person name="Sonnenschein E.C."/>
            <person name="Phippen C.B.W."/>
            <person name="Nielsen K.F."/>
            <person name="Mateiu R.V."/>
            <person name="Melchiorsen J."/>
            <person name="Gram L."/>
            <person name="Overmann J."/>
            <person name="Freese H.M."/>
        </authorList>
    </citation>
    <scope>NUCLEOTIDE SEQUENCE [LARGE SCALE GENOMIC DNA]</scope>
    <source>
        <strain evidence="2 3">P88</strain>
        <plasmid evidence="3">pp88_a</plasmid>
    </source>
</reference>
<feature type="region of interest" description="Disordered" evidence="1">
    <location>
        <begin position="1"/>
        <end position="28"/>
    </location>
</feature>
<keyword evidence="2" id="KW-0614">Plasmid</keyword>
<geneLocation type="plasmid" evidence="3">
    <name>pp88_a</name>
</geneLocation>
<gene>
    <name evidence="2" type="ORF">PhaeoP88_03871</name>
</gene>
<dbReference type="EMBL" id="CP010726">
    <property type="protein sequence ID" value="AUR01183.1"/>
    <property type="molecule type" value="Genomic_DNA"/>
</dbReference>
<protein>
    <submittedName>
        <fullName evidence="2">Uncharacterized protein</fullName>
    </submittedName>
</protein>
<dbReference type="AlphaFoldDB" id="A0A2I7KF11"/>
<evidence type="ECO:0000256" key="1">
    <source>
        <dbReference type="SAM" id="MobiDB-lite"/>
    </source>
</evidence>